<keyword evidence="3" id="KW-0285">Flavoprotein</keyword>
<evidence type="ECO:0000256" key="4">
    <source>
        <dbReference type="ARBA" id="ARBA00022827"/>
    </source>
</evidence>
<dbReference type="SUPFAM" id="SSF51905">
    <property type="entry name" value="FAD/NAD(P)-binding domain"/>
    <property type="match status" value="2"/>
</dbReference>
<evidence type="ECO:0000313" key="6">
    <source>
        <dbReference type="Proteomes" id="UP000019804"/>
    </source>
</evidence>
<evidence type="ECO:0000256" key="2">
    <source>
        <dbReference type="ARBA" id="ARBA00010139"/>
    </source>
</evidence>
<evidence type="ECO:0000256" key="3">
    <source>
        <dbReference type="ARBA" id="ARBA00022630"/>
    </source>
</evidence>
<dbReference type="RefSeq" id="XP_040636754.1">
    <property type="nucleotide sequence ID" value="XM_040779729.1"/>
</dbReference>
<evidence type="ECO:0000256" key="1">
    <source>
        <dbReference type="ARBA" id="ARBA00001974"/>
    </source>
</evidence>
<organism evidence="5 6">
    <name type="scientific">Aspergillus ruber (strain CBS 135680)</name>
    <dbReference type="NCBI Taxonomy" id="1388766"/>
    <lineage>
        <taxon>Eukaryota</taxon>
        <taxon>Fungi</taxon>
        <taxon>Dikarya</taxon>
        <taxon>Ascomycota</taxon>
        <taxon>Pezizomycotina</taxon>
        <taxon>Eurotiomycetes</taxon>
        <taxon>Eurotiomycetidae</taxon>
        <taxon>Eurotiales</taxon>
        <taxon>Aspergillaceae</taxon>
        <taxon>Aspergillus</taxon>
        <taxon>Aspergillus subgen. Aspergillus</taxon>
    </lineage>
</organism>
<dbReference type="OrthoDB" id="74360at2759"/>
<protein>
    <submittedName>
        <fullName evidence="5">FAD/NAD(P)-binding domain-containing protein</fullName>
    </submittedName>
</protein>
<dbReference type="HOGENOM" id="CLU_006937_3_2_1"/>
<dbReference type="GeneID" id="63694853"/>
<dbReference type="PANTHER" id="PTHR42877:SF7">
    <property type="entry name" value="FLAVIN-BINDING MONOOXYGENASE-RELATED"/>
    <property type="match status" value="1"/>
</dbReference>
<dbReference type="PANTHER" id="PTHR42877">
    <property type="entry name" value="L-ORNITHINE N(5)-MONOOXYGENASE-RELATED"/>
    <property type="match status" value="1"/>
</dbReference>
<dbReference type="InterPro" id="IPR036188">
    <property type="entry name" value="FAD/NAD-bd_sf"/>
</dbReference>
<comment type="similarity">
    <text evidence="2">Belongs to the FAD-binding monooxygenase family.</text>
</comment>
<reference evidence="6" key="1">
    <citation type="journal article" date="2014" name="Nat. Commun.">
        <title>Genomic adaptations of the halophilic Dead Sea filamentous fungus Eurotium rubrum.</title>
        <authorList>
            <person name="Kis-Papo T."/>
            <person name="Weig A.R."/>
            <person name="Riley R."/>
            <person name="Persoh D."/>
            <person name="Salamov A."/>
            <person name="Sun H."/>
            <person name="Lipzen A."/>
            <person name="Wasser S.P."/>
            <person name="Rambold G."/>
            <person name="Grigoriev I.V."/>
            <person name="Nevo E."/>
        </authorList>
    </citation>
    <scope>NUCLEOTIDE SEQUENCE [LARGE SCALE GENOMIC DNA]</scope>
    <source>
        <strain evidence="6">CBS 135680</strain>
    </source>
</reference>
<dbReference type="InterPro" id="IPR051209">
    <property type="entry name" value="FAD-bind_Monooxygenase_sf"/>
</dbReference>
<dbReference type="EMBL" id="KK088433">
    <property type="protein sequence ID" value="EYE93066.1"/>
    <property type="molecule type" value="Genomic_DNA"/>
</dbReference>
<dbReference type="Proteomes" id="UP000019804">
    <property type="component" value="Unassembled WGS sequence"/>
</dbReference>
<name>A0A017S8G9_ASPRC</name>
<dbReference type="AlphaFoldDB" id="A0A017S8G9"/>
<sequence>MGSISPFPKSHGKSHCNNEDGSWNGYRIRETRLGTRRPAKVILMGISAAGIDFAHSVVDKMDNPELQIYEKNSDIGGTWLENRYPGCACGVPSVSYQYIWQRKPDWSRYFSGSREIWQYFKNAVRSNQLKRFVKFNHQVIRAEWLDSLSKWKVTIMCDNDPRTCFDDYADFLGLNDFQGVRVHSANWDDNVQLDNKPVLAIGVGSSAVQIVPTIIDRVQQLHVVARSPTCITAGGAPSYAGPGGANFTYIDETKQKSHENPELYLRYCKAVESELNIRFRFIVNGSPESQEARTFCENFMRQKLVKKPGLIDKLISKNFGVGCRHPTSSNGFLEALTEDRTSIWTENIREITETGFVSADGQHREVDVIICATGFDTTFCPRFPLLQHPRYEDYDIEYLIGNRFNYLGNEFAVRDHDGRNLTWYYGLVNGEDRQSESLPPTF</sequence>
<proteinExistence type="inferred from homology"/>
<keyword evidence="6" id="KW-1185">Reference proteome</keyword>
<keyword evidence="4" id="KW-0274">FAD</keyword>
<evidence type="ECO:0000313" key="5">
    <source>
        <dbReference type="EMBL" id="EYE93066.1"/>
    </source>
</evidence>
<comment type="cofactor">
    <cofactor evidence="1">
        <name>FAD</name>
        <dbReference type="ChEBI" id="CHEBI:57692"/>
    </cofactor>
</comment>
<accession>A0A017S8G9</accession>
<dbReference type="Gene3D" id="3.50.50.60">
    <property type="entry name" value="FAD/NAD(P)-binding domain"/>
    <property type="match status" value="3"/>
</dbReference>
<dbReference type="STRING" id="1388766.A0A017S8G9"/>
<gene>
    <name evidence="5" type="ORF">EURHEDRAFT_388142</name>
</gene>